<evidence type="ECO:0000313" key="3">
    <source>
        <dbReference type="Proteomes" id="UP001162131"/>
    </source>
</evidence>
<organism evidence="2 3">
    <name type="scientific">Blepharisma stoltei</name>
    <dbReference type="NCBI Taxonomy" id="1481888"/>
    <lineage>
        <taxon>Eukaryota</taxon>
        <taxon>Sar</taxon>
        <taxon>Alveolata</taxon>
        <taxon>Ciliophora</taxon>
        <taxon>Postciliodesmatophora</taxon>
        <taxon>Heterotrichea</taxon>
        <taxon>Heterotrichida</taxon>
        <taxon>Blepharismidae</taxon>
        <taxon>Blepharisma</taxon>
    </lineage>
</organism>
<evidence type="ECO:0000313" key="2">
    <source>
        <dbReference type="EMBL" id="CAG9317418.1"/>
    </source>
</evidence>
<evidence type="ECO:0000256" key="1">
    <source>
        <dbReference type="SAM" id="Coils"/>
    </source>
</evidence>
<reference evidence="2" key="1">
    <citation type="submission" date="2021-09" db="EMBL/GenBank/DDBJ databases">
        <authorList>
            <consortium name="AG Swart"/>
            <person name="Singh M."/>
            <person name="Singh A."/>
            <person name="Seah K."/>
            <person name="Emmerich C."/>
        </authorList>
    </citation>
    <scope>NUCLEOTIDE SEQUENCE</scope>
    <source>
        <strain evidence="2">ATCC30299</strain>
    </source>
</reference>
<keyword evidence="3" id="KW-1185">Reference proteome</keyword>
<name>A0AAU9IUT7_9CILI</name>
<accession>A0AAU9IUT7</accession>
<dbReference type="EMBL" id="CAJZBQ010000018">
    <property type="protein sequence ID" value="CAG9317418.1"/>
    <property type="molecule type" value="Genomic_DNA"/>
</dbReference>
<keyword evidence="1" id="KW-0175">Coiled coil</keyword>
<gene>
    <name evidence="2" type="ORF">BSTOLATCC_MIC18669</name>
</gene>
<dbReference type="AlphaFoldDB" id="A0AAU9IUT7"/>
<comment type="caution">
    <text evidence="2">The sequence shown here is derived from an EMBL/GenBank/DDBJ whole genome shotgun (WGS) entry which is preliminary data.</text>
</comment>
<protein>
    <submittedName>
        <fullName evidence="2">Uncharacterized protein</fullName>
    </submittedName>
</protein>
<feature type="coiled-coil region" evidence="1">
    <location>
        <begin position="25"/>
        <end position="52"/>
    </location>
</feature>
<proteinExistence type="predicted"/>
<sequence>MQDIYRWTIFAQSLGNNSQIFESELQAVGETIQSLEHEVELLKNKVSGLENNTLITDLDIEAQNCHLHLLAQILYRKRKAIVLHAVCLCITQIKRLRYEVDLGKIKNAKRLCKEILEQILIEYDLPKSFQLGASFSKLKRTIAKTLGFFNKSSPAHLRSKVLEEEIVTHA</sequence>
<dbReference type="Proteomes" id="UP001162131">
    <property type="component" value="Unassembled WGS sequence"/>
</dbReference>